<evidence type="ECO:0000259" key="1">
    <source>
        <dbReference type="Pfam" id="PF12960"/>
    </source>
</evidence>
<feature type="domain" description="DUF3849" evidence="1">
    <location>
        <begin position="8"/>
        <end position="130"/>
    </location>
</feature>
<accession>A0A845T1T2</accession>
<sequence length="243" mass="28156">MRGDFPYLYPHSLRDAKQRGELDLWRESHQENISCKEAIESAIRRDFDGMYLKEGCANGIIEQYGFKRVAWVLSNTLQQKDWDGRFSPSNKKWAFKTYIPRSVERDRTTDYVVESHSAILDGFVSQYHKAVQELNLFGAEHCEPDSFTKLDYEGKVLVLSPDILRESCWGQKNQLWLALDGFGCSPTARGRSVRCTCLGDGEETRWNRAEFVGVLKEEHLPDWARENLEQLRSQEVQPPQLSM</sequence>
<name>A0A845T1T2_9FIRM</name>
<dbReference type="EMBL" id="VIQT01000029">
    <property type="protein sequence ID" value="NDO40854.1"/>
    <property type="molecule type" value="Genomic_DNA"/>
</dbReference>
<evidence type="ECO:0000313" key="3">
    <source>
        <dbReference type="Proteomes" id="UP000462501"/>
    </source>
</evidence>
<reference evidence="2 3" key="1">
    <citation type="submission" date="2019-06" db="EMBL/GenBank/DDBJ databases">
        <title>Draft genome sequences of 15 bacterial species constituting the stable defined intestinal microbiota of the GM15 gnotobiotic mouse model.</title>
        <authorList>
            <person name="Elie C."/>
            <person name="Mathieu A."/>
            <person name="Saliou A."/>
            <person name="Darnaud M."/>
            <person name="Leulier F."/>
            <person name="Tamellini A."/>
        </authorList>
    </citation>
    <scope>NUCLEOTIDE SEQUENCE [LARGE SCALE GENOMIC DNA]</scope>
    <source>
        <strain evidence="2 3">JM4-15</strain>
    </source>
</reference>
<dbReference type="Proteomes" id="UP000462501">
    <property type="component" value="Unassembled WGS sequence"/>
</dbReference>
<dbReference type="Pfam" id="PF12960">
    <property type="entry name" value="DUF3849"/>
    <property type="match status" value="1"/>
</dbReference>
<dbReference type="RefSeq" id="WP_162222101.1">
    <property type="nucleotide sequence ID" value="NZ_JANJZM010000033.1"/>
</dbReference>
<evidence type="ECO:0000313" key="2">
    <source>
        <dbReference type="EMBL" id="NDO40854.1"/>
    </source>
</evidence>
<organism evidence="2 3">
    <name type="scientific">Anaerotruncus colihominis</name>
    <dbReference type="NCBI Taxonomy" id="169435"/>
    <lineage>
        <taxon>Bacteria</taxon>
        <taxon>Bacillati</taxon>
        <taxon>Bacillota</taxon>
        <taxon>Clostridia</taxon>
        <taxon>Eubacteriales</taxon>
        <taxon>Oscillospiraceae</taxon>
        <taxon>Anaerotruncus</taxon>
    </lineage>
</organism>
<dbReference type="InterPro" id="IPR024383">
    <property type="entry name" value="DUF3849"/>
</dbReference>
<gene>
    <name evidence="2" type="ORF">FMM72_16860</name>
</gene>
<dbReference type="AlphaFoldDB" id="A0A845T1T2"/>
<comment type="caution">
    <text evidence="2">The sequence shown here is derived from an EMBL/GenBank/DDBJ whole genome shotgun (WGS) entry which is preliminary data.</text>
</comment>
<proteinExistence type="predicted"/>
<protein>
    <submittedName>
        <fullName evidence="2">DUF3849 domain-containing protein</fullName>
    </submittedName>
</protein>